<dbReference type="EMBL" id="CP002959">
    <property type="protein sequence ID" value="AFM11999.1"/>
    <property type="molecule type" value="Genomic_DNA"/>
</dbReference>
<accession>I4B3Z2</accession>
<keyword evidence="3 6" id="KW-0812">Transmembrane</keyword>
<keyword evidence="5 7" id="KW-0472">Membrane</keyword>
<gene>
    <name evidence="9" type="ordered locus">Turpa_1351</name>
</gene>
<name>I4B3Z2_TURPD</name>
<comment type="similarity">
    <text evidence="2 6">Belongs to the cytochrome c oxidase subunit 3 family.</text>
</comment>
<evidence type="ECO:0000256" key="3">
    <source>
        <dbReference type="ARBA" id="ARBA00022692"/>
    </source>
</evidence>
<dbReference type="PANTHER" id="PTHR11403:SF6">
    <property type="entry name" value="NITRIC OXIDE REDUCTASE SUBUNIT E"/>
    <property type="match status" value="1"/>
</dbReference>
<keyword evidence="4 7" id="KW-1133">Transmembrane helix</keyword>
<dbReference type="GO" id="GO:0005886">
    <property type="term" value="C:plasma membrane"/>
    <property type="evidence" value="ECO:0007669"/>
    <property type="project" value="UniProtKB-SubCell"/>
</dbReference>
<comment type="subcellular location">
    <subcellularLocation>
        <location evidence="6">Cell membrane</location>
        <topology evidence="6">Multi-pass membrane protein</topology>
    </subcellularLocation>
    <subcellularLocation>
        <location evidence="1">Membrane</location>
        <topology evidence="1">Multi-pass membrane protein</topology>
    </subcellularLocation>
</comment>
<evidence type="ECO:0000259" key="8">
    <source>
        <dbReference type="PROSITE" id="PS50253"/>
    </source>
</evidence>
<dbReference type="KEGG" id="tpx:Turpa_1351"/>
<dbReference type="PATRIC" id="fig|869212.3.peg.1337"/>
<dbReference type="InterPro" id="IPR000298">
    <property type="entry name" value="Cyt_c_oxidase-like_su3"/>
</dbReference>
<dbReference type="InterPro" id="IPR013833">
    <property type="entry name" value="Cyt_c_oxidase_su3_a-hlx"/>
</dbReference>
<organism evidence="9 10">
    <name type="scientific">Turneriella parva (strain ATCC BAA-1111 / DSM 21527 / NCTC 11395 / H)</name>
    <name type="common">Leptospira parva</name>
    <dbReference type="NCBI Taxonomy" id="869212"/>
    <lineage>
        <taxon>Bacteria</taxon>
        <taxon>Pseudomonadati</taxon>
        <taxon>Spirochaetota</taxon>
        <taxon>Spirochaetia</taxon>
        <taxon>Leptospirales</taxon>
        <taxon>Leptospiraceae</taxon>
        <taxon>Turneriella</taxon>
    </lineage>
</organism>
<dbReference type="PANTHER" id="PTHR11403">
    <property type="entry name" value="CYTOCHROME C OXIDASE SUBUNIT III"/>
    <property type="match status" value="1"/>
</dbReference>
<protein>
    <submittedName>
        <fullName evidence="9">Cytochrome c oxidase subunit III</fullName>
    </submittedName>
</protein>
<dbReference type="InterPro" id="IPR024791">
    <property type="entry name" value="Cyt_c/ubiquinol_Oxase_su3"/>
</dbReference>
<feature type="transmembrane region" description="Helical" evidence="7">
    <location>
        <begin position="106"/>
        <end position="123"/>
    </location>
</feature>
<evidence type="ECO:0000256" key="1">
    <source>
        <dbReference type="ARBA" id="ARBA00004141"/>
    </source>
</evidence>
<keyword evidence="10" id="KW-1185">Reference proteome</keyword>
<dbReference type="Proteomes" id="UP000006048">
    <property type="component" value="Chromosome"/>
</dbReference>
<sequence length="265" mass="29683">MGSNQAGYTTYEGRTVRDGSLWGNPAPLVYSMSRFGMWLFLATEILLFAILFTAYAIAYYRDGEAFHASAKELSVAFGAANTVILLFSSFTVAWGIEAVKRGNNRLMLILFGITIACGIGFLINKKFEYGHKVHEVELAKAAIAPELYQALKADNKCEDTFDKHHGEDVMVEKCKVVPFNLANIGSTDKSKPAFASMFFFLYFIMTGIHGLHIVIGLSLLGWVMYKGIKGEFHPGWYTPVEVSGLYWHLVDLIWIYLFPLLYLVA</sequence>
<feature type="domain" description="Heme-copper oxidase subunit III family profile" evidence="8">
    <location>
        <begin position="1"/>
        <end position="265"/>
    </location>
</feature>
<dbReference type="SUPFAM" id="SSF81452">
    <property type="entry name" value="Cytochrome c oxidase subunit III-like"/>
    <property type="match status" value="1"/>
</dbReference>
<dbReference type="PROSITE" id="PS50253">
    <property type="entry name" value="COX3"/>
    <property type="match status" value="1"/>
</dbReference>
<dbReference type="HOGENOM" id="CLU_044071_1_0_12"/>
<proteinExistence type="inferred from homology"/>
<feature type="transmembrane region" description="Helical" evidence="7">
    <location>
        <begin position="35"/>
        <end position="60"/>
    </location>
</feature>
<dbReference type="GO" id="GO:0019646">
    <property type="term" value="P:aerobic electron transport chain"/>
    <property type="evidence" value="ECO:0007669"/>
    <property type="project" value="InterPro"/>
</dbReference>
<evidence type="ECO:0000313" key="9">
    <source>
        <dbReference type="EMBL" id="AFM11999.1"/>
    </source>
</evidence>
<dbReference type="RefSeq" id="WP_014802514.1">
    <property type="nucleotide sequence ID" value="NC_018020.1"/>
</dbReference>
<dbReference type="STRING" id="869212.Turpa_1351"/>
<evidence type="ECO:0000256" key="7">
    <source>
        <dbReference type="SAM" id="Phobius"/>
    </source>
</evidence>
<reference evidence="9 10" key="1">
    <citation type="submission" date="2012-06" db="EMBL/GenBank/DDBJ databases">
        <title>The complete chromosome of genome of Turneriella parva DSM 21527.</title>
        <authorList>
            <consortium name="US DOE Joint Genome Institute (JGI-PGF)"/>
            <person name="Lucas S."/>
            <person name="Han J."/>
            <person name="Lapidus A."/>
            <person name="Bruce D."/>
            <person name="Goodwin L."/>
            <person name="Pitluck S."/>
            <person name="Peters L."/>
            <person name="Kyrpides N."/>
            <person name="Mavromatis K."/>
            <person name="Ivanova N."/>
            <person name="Mikhailova N."/>
            <person name="Chertkov O."/>
            <person name="Detter J.C."/>
            <person name="Tapia R."/>
            <person name="Han C."/>
            <person name="Land M."/>
            <person name="Hauser L."/>
            <person name="Markowitz V."/>
            <person name="Cheng J.-F."/>
            <person name="Hugenholtz P."/>
            <person name="Woyke T."/>
            <person name="Wu D."/>
            <person name="Gronow S."/>
            <person name="Wellnitz S."/>
            <person name="Brambilla E."/>
            <person name="Klenk H.-P."/>
            <person name="Eisen J.A."/>
        </authorList>
    </citation>
    <scope>NUCLEOTIDE SEQUENCE [LARGE SCALE GENOMIC DNA]</scope>
    <source>
        <strain evidence="10">ATCC BAA-1111 / DSM 21527 / NCTC 11395 / H</strain>
    </source>
</reference>
<evidence type="ECO:0000256" key="5">
    <source>
        <dbReference type="ARBA" id="ARBA00023136"/>
    </source>
</evidence>
<dbReference type="Pfam" id="PF00510">
    <property type="entry name" value="COX3"/>
    <property type="match status" value="2"/>
</dbReference>
<evidence type="ECO:0000313" key="10">
    <source>
        <dbReference type="Proteomes" id="UP000006048"/>
    </source>
</evidence>
<dbReference type="InterPro" id="IPR035973">
    <property type="entry name" value="Cyt_c_oxidase_su3-like_sf"/>
</dbReference>
<feature type="transmembrane region" description="Helical" evidence="7">
    <location>
        <begin position="199"/>
        <end position="225"/>
    </location>
</feature>
<dbReference type="AlphaFoldDB" id="I4B3Z2"/>
<evidence type="ECO:0000256" key="4">
    <source>
        <dbReference type="ARBA" id="ARBA00022989"/>
    </source>
</evidence>
<evidence type="ECO:0000256" key="2">
    <source>
        <dbReference type="ARBA" id="ARBA00010581"/>
    </source>
</evidence>
<dbReference type="CDD" id="cd02862">
    <property type="entry name" value="NorE_like"/>
    <property type="match status" value="1"/>
</dbReference>
<feature type="transmembrane region" description="Helical" evidence="7">
    <location>
        <begin position="72"/>
        <end position="94"/>
    </location>
</feature>
<feature type="transmembrane region" description="Helical" evidence="7">
    <location>
        <begin position="245"/>
        <end position="264"/>
    </location>
</feature>
<dbReference type="Gene3D" id="1.20.120.80">
    <property type="entry name" value="Cytochrome c oxidase, subunit III, four-helix bundle"/>
    <property type="match status" value="1"/>
</dbReference>
<evidence type="ECO:0000256" key="6">
    <source>
        <dbReference type="RuleBase" id="RU003376"/>
    </source>
</evidence>
<dbReference type="GO" id="GO:0004129">
    <property type="term" value="F:cytochrome-c oxidase activity"/>
    <property type="evidence" value="ECO:0007669"/>
    <property type="project" value="InterPro"/>
</dbReference>